<keyword evidence="5 7" id="KW-0456">Lyase</keyword>
<dbReference type="GO" id="GO:0019854">
    <property type="term" value="P:L-ascorbic acid catabolic process"/>
    <property type="evidence" value="ECO:0007669"/>
    <property type="project" value="TreeGrafter"/>
</dbReference>
<comment type="similarity">
    <text evidence="3">Belongs to the HPS/KGPDC family. HPS subfamily.</text>
</comment>
<dbReference type="PANTHER" id="PTHR35039:SF3">
    <property type="entry name" value="3-KETO-L-GULONATE-6-PHOSPHATE DECARBOXYLASE SGBH-RELATED"/>
    <property type="match status" value="1"/>
</dbReference>
<evidence type="ECO:0000256" key="1">
    <source>
        <dbReference type="ARBA" id="ARBA00000718"/>
    </source>
</evidence>
<evidence type="ECO:0000259" key="6">
    <source>
        <dbReference type="SMART" id="SM00934"/>
    </source>
</evidence>
<sequence>MKLQVAIDRVTIEKAIEIIEEVKDYADIIEIGTSLIKDFGLESIRRIREKFPEIIILADIKTVDEAEYEFEAIYNAGADIATVLGAASLETIRICKKVANKYKKDYLIDLIEVSKEKQETLSEFSDGIICVHMPSDNDEKDLEELINSTINNLKSFNRLAVAGGVKKDNIDIIKKSNFHIAIVGGAITKAEDMKKEAKEFKELMGDKNGSF</sequence>
<comment type="pathway">
    <text evidence="2">One-carbon metabolism; formaldehyde assimilation via RuMP pathway; D-fructose 6-phosphate from D-ribulose 5-phosphate and formaldehyde: step 1/2.</text>
</comment>
<gene>
    <name evidence="7" type="primary">hxlA</name>
    <name evidence="7" type="ORF">CTLFYP3_02493</name>
</gene>
<dbReference type="NCBIfam" id="TIGR03128">
    <property type="entry name" value="RuMP_HxlA"/>
    <property type="match status" value="1"/>
</dbReference>
<dbReference type="EMBL" id="CACRTO010000022">
    <property type="protein sequence ID" value="VYU45432.1"/>
    <property type="molecule type" value="Genomic_DNA"/>
</dbReference>
<organism evidence="7">
    <name type="scientific">Clostridium tertium</name>
    <dbReference type="NCBI Taxonomy" id="1559"/>
    <lineage>
        <taxon>Bacteria</taxon>
        <taxon>Bacillati</taxon>
        <taxon>Bacillota</taxon>
        <taxon>Clostridia</taxon>
        <taxon>Eubacteriales</taxon>
        <taxon>Clostridiaceae</taxon>
        <taxon>Clostridium</taxon>
    </lineage>
</organism>
<dbReference type="PANTHER" id="PTHR35039">
    <property type="entry name" value="3-KETO-L-GULONATE-6-PHOSPHATE DECARBOXYLASE SGBH-RELATED"/>
    <property type="match status" value="1"/>
</dbReference>
<dbReference type="EC" id="4.1.2.43" evidence="4"/>
<name>A0A6N3F0B0_9CLOT</name>
<dbReference type="GO" id="GO:0043801">
    <property type="term" value="F:hexulose-6-phosphate synthase activity"/>
    <property type="evidence" value="ECO:0007669"/>
    <property type="project" value="UniProtKB-EC"/>
</dbReference>
<dbReference type="InterPro" id="IPR011060">
    <property type="entry name" value="RibuloseP-bd_barrel"/>
</dbReference>
<accession>A0A6N3F0B0</accession>
<proteinExistence type="inferred from homology"/>
<evidence type="ECO:0000256" key="3">
    <source>
        <dbReference type="ARBA" id="ARBA00006350"/>
    </source>
</evidence>
<dbReference type="GO" id="GO:0006207">
    <property type="term" value="P:'de novo' pyrimidine nucleobase biosynthetic process"/>
    <property type="evidence" value="ECO:0007669"/>
    <property type="project" value="InterPro"/>
</dbReference>
<evidence type="ECO:0000256" key="5">
    <source>
        <dbReference type="ARBA" id="ARBA00023239"/>
    </source>
</evidence>
<comment type="catalytic activity">
    <reaction evidence="1">
        <text>D-ribulose 5-phosphate + formaldehyde = D-arabino-hex-3-ulose 6-phosphate</text>
        <dbReference type="Rhea" id="RHEA:25201"/>
        <dbReference type="ChEBI" id="CHEBI:16842"/>
        <dbReference type="ChEBI" id="CHEBI:58121"/>
        <dbReference type="ChEBI" id="CHEBI:58542"/>
        <dbReference type="EC" id="4.1.2.43"/>
    </reaction>
</comment>
<feature type="domain" description="Orotidine 5'-phosphate decarboxylase" evidence="6">
    <location>
        <begin position="2"/>
        <end position="200"/>
    </location>
</feature>
<evidence type="ECO:0000313" key="7">
    <source>
        <dbReference type="EMBL" id="VYU45432.1"/>
    </source>
</evidence>
<dbReference type="RefSeq" id="WP_156626926.1">
    <property type="nucleotide sequence ID" value="NZ_CACRTO010000022.1"/>
</dbReference>
<evidence type="ECO:0000256" key="2">
    <source>
        <dbReference type="ARBA" id="ARBA00005014"/>
    </source>
</evidence>
<evidence type="ECO:0000256" key="4">
    <source>
        <dbReference type="ARBA" id="ARBA00012890"/>
    </source>
</evidence>
<dbReference type="GO" id="GO:0033982">
    <property type="term" value="F:3-dehydro-L-gulonate-6-phosphate decarboxylase activity"/>
    <property type="evidence" value="ECO:0007669"/>
    <property type="project" value="TreeGrafter"/>
</dbReference>
<dbReference type="InterPro" id="IPR017553">
    <property type="entry name" value="3-hexulose-6-phosphate_synth"/>
</dbReference>
<dbReference type="AlphaFoldDB" id="A0A6N3F0B0"/>
<dbReference type="SMART" id="SM00934">
    <property type="entry name" value="OMPdecase"/>
    <property type="match status" value="1"/>
</dbReference>
<dbReference type="InterPro" id="IPR001754">
    <property type="entry name" value="OMPdeCOase_dom"/>
</dbReference>
<dbReference type="Gene3D" id="3.20.20.70">
    <property type="entry name" value="Aldolase class I"/>
    <property type="match status" value="1"/>
</dbReference>
<protein>
    <recommendedName>
        <fullName evidence="4">3-hexulose-6-phosphate synthase</fullName>
        <ecNumber evidence="4">4.1.2.43</ecNumber>
    </recommendedName>
</protein>
<dbReference type="InterPro" id="IPR013785">
    <property type="entry name" value="Aldolase_TIM"/>
</dbReference>
<dbReference type="SUPFAM" id="SSF51366">
    <property type="entry name" value="Ribulose-phoshate binding barrel"/>
    <property type="match status" value="1"/>
</dbReference>
<dbReference type="GO" id="GO:0004590">
    <property type="term" value="F:orotidine-5'-phosphate decarboxylase activity"/>
    <property type="evidence" value="ECO:0007669"/>
    <property type="project" value="InterPro"/>
</dbReference>
<dbReference type="Pfam" id="PF00215">
    <property type="entry name" value="OMPdecase"/>
    <property type="match status" value="1"/>
</dbReference>
<reference evidence="7" key="1">
    <citation type="submission" date="2019-11" db="EMBL/GenBank/DDBJ databases">
        <authorList>
            <person name="Feng L."/>
        </authorList>
    </citation>
    <scope>NUCLEOTIDE SEQUENCE</scope>
    <source>
        <strain evidence="7">CTertiumLFYP3</strain>
    </source>
</reference>